<protein>
    <submittedName>
        <fullName evidence="2">Uncharacterized protein</fullName>
    </submittedName>
</protein>
<dbReference type="EMBL" id="AYSA01000188">
    <property type="protein sequence ID" value="ESZ95370.1"/>
    <property type="molecule type" value="Genomic_DNA"/>
</dbReference>
<reference evidence="2 3" key="1">
    <citation type="journal article" date="2014" name="Genome Announc.">
        <title>Draft genome sequence of Sclerotinia borealis, a psychrophilic plant pathogenic fungus.</title>
        <authorList>
            <person name="Mardanov A.V."/>
            <person name="Beletsky A.V."/>
            <person name="Kadnikov V.V."/>
            <person name="Ignatov A.N."/>
            <person name="Ravin N.V."/>
        </authorList>
    </citation>
    <scope>NUCLEOTIDE SEQUENCE [LARGE SCALE GENOMIC DNA]</scope>
    <source>
        <strain evidence="3">F-4157</strain>
    </source>
</reference>
<dbReference type="HOGENOM" id="CLU_894268_0_0_1"/>
<feature type="region of interest" description="Disordered" evidence="1">
    <location>
        <begin position="1"/>
        <end position="23"/>
    </location>
</feature>
<evidence type="ECO:0000313" key="3">
    <source>
        <dbReference type="Proteomes" id="UP000019487"/>
    </source>
</evidence>
<keyword evidence="3" id="KW-1185">Reference proteome</keyword>
<organism evidence="2 3">
    <name type="scientific">Sclerotinia borealis (strain F-4128)</name>
    <dbReference type="NCBI Taxonomy" id="1432307"/>
    <lineage>
        <taxon>Eukaryota</taxon>
        <taxon>Fungi</taxon>
        <taxon>Dikarya</taxon>
        <taxon>Ascomycota</taxon>
        <taxon>Pezizomycotina</taxon>
        <taxon>Leotiomycetes</taxon>
        <taxon>Helotiales</taxon>
        <taxon>Sclerotiniaceae</taxon>
        <taxon>Sclerotinia</taxon>
    </lineage>
</organism>
<gene>
    <name evidence="2" type="ORF">SBOR_4226</name>
</gene>
<accession>W9CLK0</accession>
<proteinExistence type="predicted"/>
<comment type="caution">
    <text evidence="2">The sequence shown here is derived from an EMBL/GenBank/DDBJ whole genome shotgun (WGS) entry which is preliminary data.</text>
</comment>
<evidence type="ECO:0000313" key="2">
    <source>
        <dbReference type="EMBL" id="ESZ95370.1"/>
    </source>
</evidence>
<dbReference type="Proteomes" id="UP000019487">
    <property type="component" value="Unassembled WGS sequence"/>
</dbReference>
<name>W9CLK0_SCLBF</name>
<evidence type="ECO:0000256" key="1">
    <source>
        <dbReference type="SAM" id="MobiDB-lite"/>
    </source>
</evidence>
<dbReference type="AlphaFoldDB" id="W9CLK0"/>
<dbReference type="OrthoDB" id="3519663at2759"/>
<sequence>MSPQRPVKVQSEDSSISNPSSQVDPQKLKNMLFLPVELVDQIVEEVMKNEGMYAEMDTKMRNRTRNLPALITSLRCGVHSPWRRHYIVALSTCNKDFIYSLHFGNNWKLLNMDSEELQLVRNIVVKFVRTEQLVIARATRHFIIPSPTALNASLNDFPNVRSVQLEFKSLGGTNAGAVSVMFRRVKIFLDDHKDSHHFKLQTATIESSGNREVDQRESVRGWQPSWQPSWQGLGWGFKRILIPEVTALAGHEVGFVFADENIWKLEGVEKQSIDARNTLSLSMDTLADSYISTGPSCLLCSCTWTWVFEKEIQQ</sequence>
<feature type="compositionally biased region" description="Polar residues" evidence="1">
    <location>
        <begin position="12"/>
        <end position="23"/>
    </location>
</feature>